<name>A0A7Y9WBK8_9BURK</name>
<protein>
    <submittedName>
        <fullName evidence="1">Uncharacterized protein</fullName>
    </submittedName>
</protein>
<dbReference type="EMBL" id="JACCAU010000001">
    <property type="protein sequence ID" value="NYH17847.1"/>
    <property type="molecule type" value="Genomic_DNA"/>
</dbReference>
<dbReference type="AlphaFoldDB" id="A0A7Y9WBK8"/>
<evidence type="ECO:0000313" key="1">
    <source>
        <dbReference type="EMBL" id="NYH17847.1"/>
    </source>
</evidence>
<evidence type="ECO:0000313" key="2">
    <source>
        <dbReference type="Proteomes" id="UP000572540"/>
    </source>
</evidence>
<dbReference type="Proteomes" id="UP000572540">
    <property type="component" value="Unassembled WGS sequence"/>
</dbReference>
<proteinExistence type="predicted"/>
<gene>
    <name evidence="1" type="ORF">GGD41_005075</name>
</gene>
<comment type="caution">
    <text evidence="1">The sequence shown here is derived from an EMBL/GenBank/DDBJ whole genome shotgun (WGS) entry which is preliminary data.</text>
</comment>
<sequence>MLEYEKRTVQAVAACTCDRCGRRMMPDDAEWHERMSVAWQGGFDSIFGDGSTVSIDLCPQCVKESLGAWLRITPPEDDVCST</sequence>
<reference evidence="1 2" key="1">
    <citation type="submission" date="2020-07" db="EMBL/GenBank/DDBJ databases">
        <title>Exploring microbial biodiversity for novel pathways involved in the catabolism of aromatic compounds derived from lignin.</title>
        <authorList>
            <person name="Elkins J."/>
        </authorList>
    </citation>
    <scope>NUCLEOTIDE SEQUENCE [LARGE SCALE GENOMIC DNA]</scope>
    <source>
        <strain evidence="1 2">H2C3B</strain>
    </source>
</reference>
<accession>A0A7Y9WBK8</accession>
<organism evidence="1 2">
    <name type="scientific">Paraburkholderia bryophila</name>
    <dbReference type="NCBI Taxonomy" id="420952"/>
    <lineage>
        <taxon>Bacteria</taxon>
        <taxon>Pseudomonadati</taxon>
        <taxon>Pseudomonadota</taxon>
        <taxon>Betaproteobacteria</taxon>
        <taxon>Burkholderiales</taxon>
        <taxon>Burkholderiaceae</taxon>
        <taxon>Paraburkholderia</taxon>
    </lineage>
</organism>